<proteinExistence type="predicted"/>
<dbReference type="Proteomes" id="UP000326912">
    <property type="component" value="Unassembled WGS sequence"/>
</dbReference>
<feature type="compositionally biased region" description="Polar residues" evidence="1">
    <location>
        <begin position="9"/>
        <end position="21"/>
    </location>
</feature>
<gene>
    <name evidence="3" type="ORF">KDW_30680</name>
</gene>
<keyword evidence="2" id="KW-0472">Membrane</keyword>
<evidence type="ECO:0000313" key="4">
    <source>
        <dbReference type="Proteomes" id="UP000326912"/>
    </source>
</evidence>
<comment type="caution">
    <text evidence="3">The sequence shown here is derived from an EMBL/GenBank/DDBJ whole genome shotgun (WGS) entry which is preliminary data.</text>
</comment>
<evidence type="ECO:0000256" key="1">
    <source>
        <dbReference type="SAM" id="MobiDB-lite"/>
    </source>
</evidence>
<organism evidence="3 4">
    <name type="scientific">Dictyobacter vulcani</name>
    <dbReference type="NCBI Taxonomy" id="2607529"/>
    <lineage>
        <taxon>Bacteria</taxon>
        <taxon>Bacillati</taxon>
        <taxon>Chloroflexota</taxon>
        <taxon>Ktedonobacteria</taxon>
        <taxon>Ktedonobacterales</taxon>
        <taxon>Dictyobacteraceae</taxon>
        <taxon>Dictyobacter</taxon>
    </lineage>
</organism>
<feature type="region of interest" description="Disordered" evidence="1">
    <location>
        <begin position="1"/>
        <end position="22"/>
    </location>
</feature>
<dbReference type="AlphaFoldDB" id="A0A5J4KUK5"/>
<evidence type="ECO:0000313" key="3">
    <source>
        <dbReference type="EMBL" id="GER88906.1"/>
    </source>
</evidence>
<evidence type="ECO:0000256" key="2">
    <source>
        <dbReference type="SAM" id="Phobius"/>
    </source>
</evidence>
<dbReference type="EMBL" id="BKZW01000001">
    <property type="protein sequence ID" value="GER88906.1"/>
    <property type="molecule type" value="Genomic_DNA"/>
</dbReference>
<keyword evidence="2" id="KW-0812">Transmembrane</keyword>
<reference evidence="3 4" key="1">
    <citation type="submission" date="2019-10" db="EMBL/GenBank/DDBJ databases">
        <title>Dictyobacter vulcani sp. nov., within the class Ktedonobacteria, isolated from soil of volcanic Mt. Zao.</title>
        <authorList>
            <person name="Zheng Y."/>
            <person name="Wang C.M."/>
            <person name="Sakai Y."/>
            <person name="Abe K."/>
            <person name="Yokota A."/>
            <person name="Yabe S."/>
        </authorList>
    </citation>
    <scope>NUCLEOTIDE SEQUENCE [LARGE SCALE GENOMIC DNA]</scope>
    <source>
        <strain evidence="3 4">W12</strain>
    </source>
</reference>
<dbReference type="RefSeq" id="WP_162005256.1">
    <property type="nucleotide sequence ID" value="NZ_BKZW01000001.1"/>
</dbReference>
<sequence>MDDERQEDNTIYSGSDLTTPGSPYESYAKWYDQKKPTQYAFSEPIPIPPPPPDWKPSTLSWRTLVIVVLVSLLIGGGSFFGWLKYSQVLSPVQKTTGATTPAPTHTPMSIATPTADRNQSLQTSDFDKFLHNFRVALYDDKNYDAVQKVTDTNNFQYASIAEGSPLDWKFIHDHLVNGDMTLLISDPIWTPEVAGYNCAGRLYGPNGVYVNGHAVMAIPNANVKYDLGTSYSSHLEFDSQGASEVFVFEQPNQSGQWFWRGYTYGNISNC</sequence>
<protein>
    <submittedName>
        <fullName evidence="3">Uncharacterized protein</fullName>
    </submittedName>
</protein>
<feature type="transmembrane region" description="Helical" evidence="2">
    <location>
        <begin position="59"/>
        <end position="83"/>
    </location>
</feature>
<name>A0A5J4KUK5_9CHLR</name>
<accession>A0A5J4KUK5</accession>
<keyword evidence="2" id="KW-1133">Transmembrane helix</keyword>
<keyword evidence="4" id="KW-1185">Reference proteome</keyword>